<dbReference type="Gene3D" id="3.40.50.150">
    <property type="entry name" value="Vaccinia Virus protein VP39"/>
    <property type="match status" value="1"/>
</dbReference>
<dbReference type="RefSeq" id="WP_211940520.1">
    <property type="nucleotide sequence ID" value="NZ_CP073078.1"/>
</dbReference>
<organism evidence="5 6">
    <name type="scientific">Phenylobacterium montanum</name>
    <dbReference type="NCBI Taxonomy" id="2823693"/>
    <lineage>
        <taxon>Bacteria</taxon>
        <taxon>Pseudomonadati</taxon>
        <taxon>Pseudomonadota</taxon>
        <taxon>Alphaproteobacteria</taxon>
        <taxon>Caulobacterales</taxon>
        <taxon>Caulobacteraceae</taxon>
        <taxon>Phenylobacterium</taxon>
    </lineage>
</organism>
<keyword evidence="3" id="KW-0949">S-adenosyl-L-methionine</keyword>
<name>A0A975G461_9CAUL</name>
<dbReference type="PANTHER" id="PTHR43464:SF19">
    <property type="entry name" value="UBIQUINONE BIOSYNTHESIS O-METHYLTRANSFERASE, MITOCHONDRIAL"/>
    <property type="match status" value="1"/>
</dbReference>
<gene>
    <name evidence="5" type="ORF">KCG34_11700</name>
</gene>
<evidence type="ECO:0000313" key="6">
    <source>
        <dbReference type="Proteomes" id="UP000676409"/>
    </source>
</evidence>
<sequence>MADDAAANAAQAEYWNTGAGETWAEMQDILDRQIQPLGAPALKALAVKAGERVLDIGCGCGQSSLQLAEAVGPEGQVVGVDISRPMLEVARSRAMGPVEFREADAQTADLGHGSFDAVFSRFGVMFFEDPAAAFANIRKHLKSGGRMAFICWRAPQESPLMTAPMIAAAPFLPPQEPMDPLAPGPFAFADPERLRGILQGAGFTGVAIEPFEAKVGSGDLEQSVAVAFRIGPLGRAIREHPDKREVVTDAVRAAIAPYVTPEGVRMPAAIWVVTATVE</sequence>
<dbReference type="EMBL" id="CP073078">
    <property type="protein sequence ID" value="QUD90469.1"/>
    <property type="molecule type" value="Genomic_DNA"/>
</dbReference>
<dbReference type="GO" id="GO:0008168">
    <property type="term" value="F:methyltransferase activity"/>
    <property type="evidence" value="ECO:0007669"/>
    <property type="project" value="UniProtKB-KW"/>
</dbReference>
<accession>A0A975G461</accession>
<proteinExistence type="predicted"/>
<dbReference type="GO" id="GO:0032259">
    <property type="term" value="P:methylation"/>
    <property type="evidence" value="ECO:0007669"/>
    <property type="project" value="UniProtKB-KW"/>
</dbReference>
<dbReference type="SUPFAM" id="SSF53335">
    <property type="entry name" value="S-adenosyl-L-methionine-dependent methyltransferases"/>
    <property type="match status" value="1"/>
</dbReference>
<evidence type="ECO:0000256" key="1">
    <source>
        <dbReference type="ARBA" id="ARBA00022603"/>
    </source>
</evidence>
<keyword evidence="1 5" id="KW-0489">Methyltransferase</keyword>
<dbReference type="AlphaFoldDB" id="A0A975G461"/>
<dbReference type="InterPro" id="IPR029063">
    <property type="entry name" value="SAM-dependent_MTases_sf"/>
</dbReference>
<dbReference type="CDD" id="cd02440">
    <property type="entry name" value="AdoMet_MTases"/>
    <property type="match status" value="1"/>
</dbReference>
<dbReference type="PANTHER" id="PTHR43464">
    <property type="entry name" value="METHYLTRANSFERASE"/>
    <property type="match status" value="1"/>
</dbReference>
<dbReference type="KEGG" id="caul:KCG34_11700"/>
<reference evidence="5" key="1">
    <citation type="submission" date="2021-04" db="EMBL/GenBank/DDBJ databases">
        <title>The complete genome sequence of Caulobacter sp. S6.</title>
        <authorList>
            <person name="Tang Y."/>
            <person name="Ouyang W."/>
            <person name="Liu Q."/>
            <person name="Huang B."/>
            <person name="Guo Z."/>
            <person name="Lei P."/>
        </authorList>
    </citation>
    <scope>NUCLEOTIDE SEQUENCE</scope>
    <source>
        <strain evidence="5">S6</strain>
    </source>
</reference>
<dbReference type="Proteomes" id="UP000676409">
    <property type="component" value="Chromosome"/>
</dbReference>
<dbReference type="Pfam" id="PF13649">
    <property type="entry name" value="Methyltransf_25"/>
    <property type="match status" value="1"/>
</dbReference>
<dbReference type="InterPro" id="IPR041698">
    <property type="entry name" value="Methyltransf_25"/>
</dbReference>
<keyword evidence="6" id="KW-1185">Reference proteome</keyword>
<protein>
    <submittedName>
        <fullName evidence="5">Class I SAM-dependent methyltransferase</fullName>
    </submittedName>
</protein>
<evidence type="ECO:0000313" key="5">
    <source>
        <dbReference type="EMBL" id="QUD90469.1"/>
    </source>
</evidence>
<evidence type="ECO:0000256" key="2">
    <source>
        <dbReference type="ARBA" id="ARBA00022679"/>
    </source>
</evidence>
<feature type="domain" description="Methyltransferase" evidence="4">
    <location>
        <begin position="53"/>
        <end position="145"/>
    </location>
</feature>
<keyword evidence="2" id="KW-0808">Transferase</keyword>
<evidence type="ECO:0000259" key="4">
    <source>
        <dbReference type="Pfam" id="PF13649"/>
    </source>
</evidence>
<evidence type="ECO:0000256" key="3">
    <source>
        <dbReference type="ARBA" id="ARBA00022691"/>
    </source>
</evidence>